<keyword evidence="1" id="KW-1133">Transmembrane helix</keyword>
<dbReference type="EMBL" id="QHCT01000005">
    <property type="protein sequence ID" value="RHX87363.1"/>
    <property type="molecule type" value="Genomic_DNA"/>
</dbReference>
<evidence type="ECO:0000256" key="1">
    <source>
        <dbReference type="SAM" id="Phobius"/>
    </source>
</evidence>
<keyword evidence="1" id="KW-0812">Transmembrane</keyword>
<dbReference type="AlphaFoldDB" id="A0A396YZR9"/>
<protein>
    <submittedName>
        <fullName evidence="2">Uncharacterized protein</fullName>
    </submittedName>
</protein>
<feature type="transmembrane region" description="Helical" evidence="1">
    <location>
        <begin position="69"/>
        <end position="91"/>
    </location>
</feature>
<feature type="transmembrane region" description="Helical" evidence="1">
    <location>
        <begin position="39"/>
        <end position="63"/>
    </location>
</feature>
<feature type="transmembrane region" description="Helical" evidence="1">
    <location>
        <begin position="195"/>
        <end position="218"/>
    </location>
</feature>
<accession>A0A396YZR9</accession>
<sequence>MESLKIIKKLVFEVVKNPHFWGVIGAFIFQSIVFQNKSILVSFGILSFLISFISLLLAIYPIYALLKLSHIILTPSIQGVATPFRSFLFLLVKFHLKYILYIIPFIIVLLIGYSYGLFAKQDFNKPPLVILSTFFQVTYFLFLLLTIGSRDHKDLFKKFVSFFTQQKNRLLITFFFLCNLAQKTFWIFMNESTELIYPIAYGIYGLLILFNVILFILLTKHWETFYFYTREESKIKVAS</sequence>
<dbReference type="OrthoDB" id="9973307at2"/>
<dbReference type="RefSeq" id="WP_118969857.1">
    <property type="nucleotide sequence ID" value="NZ_QHCT01000005.1"/>
</dbReference>
<dbReference type="Proteomes" id="UP000265798">
    <property type="component" value="Unassembled WGS sequence"/>
</dbReference>
<proteinExistence type="predicted"/>
<reference evidence="3" key="1">
    <citation type="submission" date="2018-05" db="EMBL/GenBank/DDBJ databases">
        <title>Leptospira yasudae sp. nov. and Leptospira stimsonii sp. nov., two pathogenic species of the genus Leptospira isolated from environmental sources.</title>
        <authorList>
            <person name="Casanovas-Massana A."/>
            <person name="Hamond C."/>
            <person name="Santos L.A."/>
            <person name="Hacker K.P."/>
            <person name="Balassiano I."/>
            <person name="Medeiros M.A."/>
            <person name="Reis M.G."/>
            <person name="Ko A.I."/>
            <person name="Wunder E.A."/>
        </authorList>
    </citation>
    <scope>NUCLEOTIDE SEQUENCE [LARGE SCALE GENOMIC DNA]</scope>
    <source>
        <strain evidence="3">Yale</strain>
    </source>
</reference>
<feature type="transmembrane region" description="Helical" evidence="1">
    <location>
        <begin position="170"/>
        <end position="189"/>
    </location>
</feature>
<name>A0A396YZR9_9LEPT</name>
<feature type="transmembrane region" description="Helical" evidence="1">
    <location>
        <begin position="98"/>
        <end position="116"/>
    </location>
</feature>
<gene>
    <name evidence="2" type="ORF">DLM75_17880</name>
</gene>
<evidence type="ECO:0000313" key="3">
    <source>
        <dbReference type="Proteomes" id="UP000265798"/>
    </source>
</evidence>
<evidence type="ECO:0000313" key="2">
    <source>
        <dbReference type="EMBL" id="RHX87363.1"/>
    </source>
</evidence>
<organism evidence="2 3">
    <name type="scientific">Leptospira stimsonii</name>
    <dbReference type="NCBI Taxonomy" id="2202203"/>
    <lineage>
        <taxon>Bacteria</taxon>
        <taxon>Pseudomonadati</taxon>
        <taxon>Spirochaetota</taxon>
        <taxon>Spirochaetia</taxon>
        <taxon>Leptospirales</taxon>
        <taxon>Leptospiraceae</taxon>
        <taxon>Leptospira</taxon>
    </lineage>
</organism>
<keyword evidence="1" id="KW-0472">Membrane</keyword>
<comment type="caution">
    <text evidence="2">The sequence shown here is derived from an EMBL/GenBank/DDBJ whole genome shotgun (WGS) entry which is preliminary data.</text>
</comment>
<feature type="transmembrane region" description="Helical" evidence="1">
    <location>
        <begin position="128"/>
        <end position="149"/>
    </location>
</feature>